<reference evidence="1" key="1">
    <citation type="submission" date="2023-06" db="EMBL/GenBank/DDBJ databases">
        <title>Genome-scale phylogeny and comparative genomics of the fungal order Sordariales.</title>
        <authorList>
            <consortium name="Lawrence Berkeley National Laboratory"/>
            <person name="Hensen N."/>
            <person name="Bonometti L."/>
            <person name="Westerberg I."/>
            <person name="Brannstrom I.O."/>
            <person name="Guillou S."/>
            <person name="Cros-Aarteil S."/>
            <person name="Calhoun S."/>
            <person name="Haridas S."/>
            <person name="Kuo A."/>
            <person name="Mondo S."/>
            <person name="Pangilinan J."/>
            <person name="Riley R."/>
            <person name="Labutti K."/>
            <person name="Andreopoulos B."/>
            <person name="Lipzen A."/>
            <person name="Chen C."/>
            <person name="Yanf M."/>
            <person name="Daum C."/>
            <person name="Ng V."/>
            <person name="Clum A."/>
            <person name="Steindorff A."/>
            <person name="Ohm R."/>
            <person name="Martin F."/>
            <person name="Silar P."/>
            <person name="Natvig D."/>
            <person name="Lalanne C."/>
            <person name="Gautier V."/>
            <person name="Ament-Velasquez S.L."/>
            <person name="Kruys A."/>
            <person name="Hutchinson M.I."/>
            <person name="Powell A.J."/>
            <person name="Barry K."/>
            <person name="Miller A.N."/>
            <person name="Grigoriev I.V."/>
            <person name="Debuchy R."/>
            <person name="Gladieux P."/>
            <person name="Thoren M.H."/>
            <person name="Johannesson H."/>
        </authorList>
    </citation>
    <scope>NUCLEOTIDE SEQUENCE</scope>
    <source>
        <strain evidence="1">PSN4</strain>
    </source>
</reference>
<name>A0AAJ0BNQ8_9PEZI</name>
<proteinExistence type="predicted"/>
<dbReference type="Proteomes" id="UP001239445">
    <property type="component" value="Unassembled WGS sequence"/>
</dbReference>
<sequence length="248" mass="27093">MKALTDAHEIAIFSSALFTQPREANAVHAVLFGVADHSRPSCRKKSDWCFPERGCRGARLDRSPHTDTLLSPSFVMFLMERDPQIPRISRQVSLTLSPTSLRLPTTIPVLGVFPSRLQLVTRSVPSGRPATLSHRPTTPYACGPGCLACLTRGDLGVKGLSLWGDKKPPRQGSPLGLPVWLQQQPVTRHWDRVLLLVLYVTAGPVAGPGRRPGEGPLDEPVTMRSPLHQIHLAPSQVVGSPNRPTRVI</sequence>
<dbReference type="AlphaFoldDB" id="A0AAJ0BNQ8"/>
<evidence type="ECO:0000313" key="1">
    <source>
        <dbReference type="EMBL" id="KAK1760207.1"/>
    </source>
</evidence>
<gene>
    <name evidence="1" type="ORF">QBC47DRAFT_2228</name>
</gene>
<evidence type="ECO:0000313" key="2">
    <source>
        <dbReference type="Proteomes" id="UP001239445"/>
    </source>
</evidence>
<organism evidence="1 2">
    <name type="scientific">Echria macrotheca</name>
    <dbReference type="NCBI Taxonomy" id="438768"/>
    <lineage>
        <taxon>Eukaryota</taxon>
        <taxon>Fungi</taxon>
        <taxon>Dikarya</taxon>
        <taxon>Ascomycota</taxon>
        <taxon>Pezizomycotina</taxon>
        <taxon>Sordariomycetes</taxon>
        <taxon>Sordariomycetidae</taxon>
        <taxon>Sordariales</taxon>
        <taxon>Schizotheciaceae</taxon>
        <taxon>Echria</taxon>
    </lineage>
</organism>
<keyword evidence="2" id="KW-1185">Reference proteome</keyword>
<accession>A0AAJ0BNQ8</accession>
<dbReference type="EMBL" id="MU839827">
    <property type="protein sequence ID" value="KAK1760207.1"/>
    <property type="molecule type" value="Genomic_DNA"/>
</dbReference>
<protein>
    <submittedName>
        <fullName evidence="1">Uncharacterized protein</fullName>
    </submittedName>
</protein>
<comment type="caution">
    <text evidence="1">The sequence shown here is derived from an EMBL/GenBank/DDBJ whole genome shotgun (WGS) entry which is preliminary data.</text>
</comment>